<dbReference type="AlphaFoldDB" id="A0AB36TJB5"/>
<accession>A0AB36TJB5</accession>
<organism evidence="1 2">
    <name type="scientific">Acetivibrio thermocellus AD2</name>
    <dbReference type="NCBI Taxonomy" id="1138384"/>
    <lineage>
        <taxon>Bacteria</taxon>
        <taxon>Bacillati</taxon>
        <taxon>Bacillota</taxon>
        <taxon>Clostridia</taxon>
        <taxon>Eubacteriales</taxon>
        <taxon>Oscillospiraceae</taxon>
        <taxon>Acetivibrio</taxon>
    </lineage>
</organism>
<dbReference type="Proteomes" id="UP000223596">
    <property type="component" value="Unassembled WGS sequence"/>
</dbReference>
<dbReference type="RefSeq" id="WP_003512059.1">
    <property type="nucleotide sequence ID" value="NZ_CP013828.1"/>
</dbReference>
<dbReference type="EMBL" id="PDBW01000001">
    <property type="protein sequence ID" value="PFH03436.1"/>
    <property type="molecule type" value="Genomic_DNA"/>
</dbReference>
<evidence type="ECO:0000313" key="1">
    <source>
        <dbReference type="EMBL" id="PFH03436.1"/>
    </source>
</evidence>
<gene>
    <name evidence="1" type="ORF">M972_112247</name>
</gene>
<dbReference type="GeneID" id="35803227"/>
<name>A0AB36TJB5_ACETH</name>
<comment type="caution">
    <text evidence="1">The sequence shown here is derived from an EMBL/GenBank/DDBJ whole genome shotgun (WGS) entry which is preliminary data.</text>
</comment>
<evidence type="ECO:0000313" key="2">
    <source>
        <dbReference type="Proteomes" id="UP000223596"/>
    </source>
</evidence>
<protein>
    <submittedName>
        <fullName evidence="1">Uncharacterized protein</fullName>
    </submittedName>
</protein>
<reference evidence="1 2" key="1">
    <citation type="submission" date="2017-09" db="EMBL/GenBank/DDBJ databases">
        <title>Evaluation of Pacific Biosciences Sequencing Technology to Finishing C. thermocellum Genome Sequences.</title>
        <authorList>
            <person name="Brown S."/>
        </authorList>
    </citation>
    <scope>NUCLEOTIDE SEQUENCE [LARGE SCALE GENOMIC DNA]</scope>
    <source>
        <strain evidence="1 2">AD2</strain>
    </source>
</reference>
<proteinExistence type="predicted"/>
<sequence>MGNFIDRTEEKEAGSTLPEIVYNQEKDFYRAIGGELRMKAEGLFKKAKEKGISIEDVSINILKENRAEFPGLGEVELPTFIVKIRGRDMSTGQIIVDGKQIDYYNRYQKYIAKKIEEKNMVGNDEAKDSQKNRVKENPEFYLTDWEKFQIGKDIIEDKEFGLEKTITGACDRIIRKLMGENDWLSPQEARLLDEEFNSVQSSMQKSQEKKQKELIRKKKATPRQINYFKQRIKNMGMNPDDPKMLSKIFDRVGIEPADISELSIADMSKIIESLNDIAPKIREGNENMSEIREQ</sequence>